<accession>A0ABV0MYW3</accession>
<comment type="caution">
    <text evidence="1">The sequence shown here is derived from an EMBL/GenBank/DDBJ whole genome shotgun (WGS) entry which is preliminary data.</text>
</comment>
<dbReference type="Proteomes" id="UP001476798">
    <property type="component" value="Unassembled WGS sequence"/>
</dbReference>
<dbReference type="EMBL" id="JAHRIO010020199">
    <property type="protein sequence ID" value="MEQ2164272.1"/>
    <property type="molecule type" value="Genomic_DNA"/>
</dbReference>
<organism evidence="1 2">
    <name type="scientific">Goodea atripinnis</name>
    <dbReference type="NCBI Taxonomy" id="208336"/>
    <lineage>
        <taxon>Eukaryota</taxon>
        <taxon>Metazoa</taxon>
        <taxon>Chordata</taxon>
        <taxon>Craniata</taxon>
        <taxon>Vertebrata</taxon>
        <taxon>Euteleostomi</taxon>
        <taxon>Actinopterygii</taxon>
        <taxon>Neopterygii</taxon>
        <taxon>Teleostei</taxon>
        <taxon>Neoteleostei</taxon>
        <taxon>Acanthomorphata</taxon>
        <taxon>Ovalentaria</taxon>
        <taxon>Atherinomorphae</taxon>
        <taxon>Cyprinodontiformes</taxon>
        <taxon>Goodeidae</taxon>
        <taxon>Goodea</taxon>
    </lineage>
</organism>
<evidence type="ECO:0000313" key="1">
    <source>
        <dbReference type="EMBL" id="MEQ2164272.1"/>
    </source>
</evidence>
<gene>
    <name evidence="1" type="ORF">GOODEAATRI_004812</name>
</gene>
<proteinExistence type="predicted"/>
<evidence type="ECO:0000313" key="2">
    <source>
        <dbReference type="Proteomes" id="UP001476798"/>
    </source>
</evidence>
<name>A0ABV0MYW3_9TELE</name>
<keyword evidence="2" id="KW-1185">Reference proteome</keyword>
<sequence length="65" mass="7411">GAYRYEADRTYCCVEEQGIDNNGTRFKRPTARCGVVVRVQIPRAAERIQSWRDLAGLDTLSDLHL</sequence>
<protein>
    <submittedName>
        <fullName evidence="1">Uncharacterized protein</fullName>
    </submittedName>
</protein>
<feature type="non-terminal residue" evidence="1">
    <location>
        <position position="1"/>
    </location>
</feature>
<reference evidence="1 2" key="1">
    <citation type="submission" date="2021-06" db="EMBL/GenBank/DDBJ databases">
        <authorList>
            <person name="Palmer J.M."/>
        </authorList>
    </citation>
    <scope>NUCLEOTIDE SEQUENCE [LARGE SCALE GENOMIC DNA]</scope>
    <source>
        <strain evidence="1 2">GA_2019</strain>
        <tissue evidence="1">Muscle</tissue>
    </source>
</reference>